<gene>
    <name evidence="2" type="ORF">NYPRO_LOCUS3362</name>
</gene>
<accession>A0A811Y158</accession>
<organism evidence="2 3">
    <name type="scientific">Nyctereutes procyonoides</name>
    <name type="common">Raccoon dog</name>
    <name type="synonym">Canis procyonoides</name>
    <dbReference type="NCBI Taxonomy" id="34880"/>
    <lineage>
        <taxon>Eukaryota</taxon>
        <taxon>Metazoa</taxon>
        <taxon>Chordata</taxon>
        <taxon>Craniata</taxon>
        <taxon>Vertebrata</taxon>
        <taxon>Euteleostomi</taxon>
        <taxon>Mammalia</taxon>
        <taxon>Eutheria</taxon>
        <taxon>Laurasiatheria</taxon>
        <taxon>Carnivora</taxon>
        <taxon>Caniformia</taxon>
        <taxon>Canidae</taxon>
        <taxon>Nyctereutes</taxon>
    </lineage>
</organism>
<sequence length="172" mass="19593">MLITNMVTCFLVQCWVPKGEGSINIFGMNEGMKEKKTEFTKKTMCASANRLSGWPFTSAAHSKLKNQKPETKNPDMEKHPILPEKDLVGSWAPSELVKPNGNYHSPGLWIPHRLELVYPCMSRIQEKLIIVSLFYQISTLIQPFSLKIFPTKHRLDVFVTFPARGYGLHLFG</sequence>
<keyword evidence="3" id="KW-1185">Reference proteome</keyword>
<reference evidence="2" key="1">
    <citation type="submission" date="2020-12" db="EMBL/GenBank/DDBJ databases">
        <authorList>
            <consortium name="Molecular Ecology Group"/>
        </authorList>
    </citation>
    <scope>NUCLEOTIDE SEQUENCE</scope>
    <source>
        <strain evidence="2">TBG_1078</strain>
    </source>
</reference>
<dbReference type="EMBL" id="CAJHUB010000659">
    <property type="protein sequence ID" value="CAD7670567.1"/>
    <property type="molecule type" value="Genomic_DNA"/>
</dbReference>
<dbReference type="Proteomes" id="UP000645828">
    <property type="component" value="Unassembled WGS sequence"/>
</dbReference>
<keyword evidence="1" id="KW-0732">Signal</keyword>
<protein>
    <submittedName>
        <fullName evidence="2">(raccoon dog) hypothetical protein</fullName>
    </submittedName>
</protein>
<proteinExistence type="predicted"/>
<feature type="signal peptide" evidence="1">
    <location>
        <begin position="1"/>
        <end position="21"/>
    </location>
</feature>
<dbReference type="AlphaFoldDB" id="A0A811Y158"/>
<evidence type="ECO:0000313" key="2">
    <source>
        <dbReference type="EMBL" id="CAD7670567.1"/>
    </source>
</evidence>
<evidence type="ECO:0000256" key="1">
    <source>
        <dbReference type="SAM" id="SignalP"/>
    </source>
</evidence>
<evidence type="ECO:0000313" key="3">
    <source>
        <dbReference type="Proteomes" id="UP000645828"/>
    </source>
</evidence>
<comment type="caution">
    <text evidence="2">The sequence shown here is derived from an EMBL/GenBank/DDBJ whole genome shotgun (WGS) entry which is preliminary data.</text>
</comment>
<feature type="chain" id="PRO_5032455842" evidence="1">
    <location>
        <begin position="22"/>
        <end position="172"/>
    </location>
</feature>
<name>A0A811Y158_NYCPR</name>